<comment type="similarity">
    <text evidence="2">Belongs to the bacterial solute-binding protein 5 family.</text>
</comment>
<keyword evidence="3" id="KW-0813">Transport</keyword>
<dbReference type="AlphaFoldDB" id="A0A654KIC9"/>
<sequence>MRINLKIAFSILSTSFMLTSVAFSAVIPVGTELADKQEITINNGNEPTSIDPHKIEGYPEAEVVYQLFEGLVTKDEEGKAIPGIAESWKSSEDFKTWTFTLREGAKWSNDEPVTSYDFEFSFRRLADPKTASPYASYLEYLQIQNAKDVIAARKPVTELGVRAVDDRTLEFTLSSPIPYLVDMMTHFAVLPVNKSFVEKYSDDWVKQKDFPVNGAYALADHVVNEKIVFVRNKKYWNDKETVIEKATFLPIESANTDVLRYRAGDLQITNYQIPPEQFKTLKRELPNELRIVRMLGTYMYQINNSKSPLTDVRIRKALNLSLDRNILTDKVLAQGQTPTYVFTPPYITDGELIKQPEYSKQDMASRNAEAVKLLNEAGYSKSNPLKLTVLYFTNDENKKIAVAVQSIWKKNTDGILDIKLQSQEWKTYLNTLREKKYDIARAGWTADYNQASTFGSYFLSDSSNNTAFYMSEAYDSKFNESYKSSTAKGRAEAYAAAEAQLAEDYGTIPFFNRVNIRLVKPTVGGYTGKDPQDVLFLRNFYIKK</sequence>
<dbReference type="GO" id="GO:0043190">
    <property type="term" value="C:ATP-binding cassette (ABC) transporter complex"/>
    <property type="evidence" value="ECO:0007669"/>
    <property type="project" value="InterPro"/>
</dbReference>
<proteinExistence type="inferred from homology"/>
<evidence type="ECO:0000256" key="1">
    <source>
        <dbReference type="ARBA" id="ARBA00004196"/>
    </source>
</evidence>
<evidence type="ECO:0000256" key="2">
    <source>
        <dbReference type="ARBA" id="ARBA00005695"/>
    </source>
</evidence>
<dbReference type="EMBL" id="CP002456">
    <property type="protein sequence ID" value="ADU92211.1"/>
    <property type="molecule type" value="Genomic_DNA"/>
</dbReference>
<dbReference type="GO" id="GO:1904680">
    <property type="term" value="F:peptide transmembrane transporter activity"/>
    <property type="evidence" value="ECO:0007669"/>
    <property type="project" value="TreeGrafter"/>
</dbReference>
<evidence type="ECO:0000256" key="5">
    <source>
        <dbReference type="SAM" id="SignalP"/>
    </source>
</evidence>
<dbReference type="GO" id="GO:0030288">
    <property type="term" value="C:outer membrane-bounded periplasmic space"/>
    <property type="evidence" value="ECO:0007669"/>
    <property type="project" value="TreeGrafter"/>
</dbReference>
<dbReference type="Proteomes" id="UP000007472">
    <property type="component" value="Chromosome"/>
</dbReference>
<evidence type="ECO:0000256" key="3">
    <source>
        <dbReference type="ARBA" id="ARBA00022448"/>
    </source>
</evidence>
<dbReference type="GO" id="GO:0015833">
    <property type="term" value="P:peptide transport"/>
    <property type="evidence" value="ECO:0007669"/>
    <property type="project" value="TreeGrafter"/>
</dbReference>
<comment type="subcellular location">
    <subcellularLocation>
        <location evidence="1">Cell envelope</location>
    </subcellularLocation>
</comment>
<dbReference type="KEGG" id="teq:TEQUI_1291"/>
<evidence type="ECO:0000313" key="8">
    <source>
        <dbReference type="Proteomes" id="UP000007472"/>
    </source>
</evidence>
<feature type="domain" description="Solute-binding protein family 5" evidence="6">
    <location>
        <begin position="80"/>
        <end position="465"/>
    </location>
</feature>
<keyword evidence="4 5" id="KW-0732">Signal</keyword>
<dbReference type="Gene3D" id="3.90.76.10">
    <property type="entry name" value="Dipeptide-binding Protein, Domain 1"/>
    <property type="match status" value="1"/>
</dbReference>
<dbReference type="SUPFAM" id="SSF53850">
    <property type="entry name" value="Periplasmic binding protein-like II"/>
    <property type="match status" value="1"/>
</dbReference>
<evidence type="ECO:0000259" key="6">
    <source>
        <dbReference type="Pfam" id="PF00496"/>
    </source>
</evidence>
<dbReference type="FunFam" id="3.90.76.10:FF:000001">
    <property type="entry name" value="Oligopeptide ABC transporter substrate-binding protein"/>
    <property type="match status" value="1"/>
</dbReference>
<dbReference type="InterPro" id="IPR039424">
    <property type="entry name" value="SBP_5"/>
</dbReference>
<dbReference type="InterPro" id="IPR030678">
    <property type="entry name" value="Peptide/Ni-bd"/>
</dbReference>
<gene>
    <name evidence="7" type="ordered locus">TEQUI_1291</name>
</gene>
<evidence type="ECO:0000313" key="7">
    <source>
        <dbReference type="EMBL" id="ADU92211.1"/>
    </source>
</evidence>
<dbReference type="PROSITE" id="PS01040">
    <property type="entry name" value="SBP_BACTERIAL_5"/>
    <property type="match status" value="1"/>
</dbReference>
<dbReference type="FunFam" id="3.10.105.10:FF:000001">
    <property type="entry name" value="Oligopeptide ABC transporter, oligopeptide-binding protein"/>
    <property type="match status" value="1"/>
</dbReference>
<dbReference type="Pfam" id="PF00496">
    <property type="entry name" value="SBP_bac_5"/>
    <property type="match status" value="1"/>
</dbReference>
<feature type="signal peptide" evidence="5">
    <location>
        <begin position="1"/>
        <end position="24"/>
    </location>
</feature>
<dbReference type="PIRSF" id="PIRSF002741">
    <property type="entry name" value="MppA"/>
    <property type="match status" value="1"/>
</dbReference>
<feature type="chain" id="PRO_5024840573" evidence="5">
    <location>
        <begin position="25"/>
        <end position="544"/>
    </location>
</feature>
<reference evidence="7 8" key="1">
    <citation type="journal article" date="2011" name="J. Bacteriol.">
        <title>Genome sequence of Taylorella equigenitalis MCE9, the causative agent of contagious equine metritis.</title>
        <authorList>
            <person name="Hebert L."/>
            <person name="Moumen B."/>
            <person name="Duquesne F."/>
            <person name="Breuil M.F."/>
            <person name="Laugier C."/>
            <person name="Batto J.M."/>
            <person name="Renault P."/>
            <person name="Petry S."/>
        </authorList>
    </citation>
    <scope>NUCLEOTIDE SEQUENCE [LARGE SCALE GENOMIC DNA]</scope>
    <source>
        <strain evidence="7 8">MCE9</strain>
    </source>
</reference>
<organism evidence="7 8">
    <name type="scientific">Taylorella equigenitalis (strain MCE9)</name>
    <dbReference type="NCBI Taxonomy" id="937774"/>
    <lineage>
        <taxon>Bacteria</taxon>
        <taxon>Pseudomonadati</taxon>
        <taxon>Pseudomonadota</taxon>
        <taxon>Betaproteobacteria</taxon>
        <taxon>Burkholderiales</taxon>
        <taxon>Alcaligenaceae</taxon>
        <taxon>Taylorella</taxon>
    </lineage>
</organism>
<name>A0A654KIC9_TAYEM</name>
<dbReference type="InterPro" id="IPR000914">
    <property type="entry name" value="SBP_5_dom"/>
</dbReference>
<dbReference type="PANTHER" id="PTHR30290">
    <property type="entry name" value="PERIPLASMIC BINDING COMPONENT OF ABC TRANSPORTER"/>
    <property type="match status" value="1"/>
</dbReference>
<protein>
    <submittedName>
        <fullName evidence="7">Oligopeptide ABC transporter, periplasmic oligopeptide-binding protein OppA</fullName>
    </submittedName>
</protein>
<dbReference type="InterPro" id="IPR023765">
    <property type="entry name" value="SBP_5_CS"/>
</dbReference>
<dbReference type="Gene3D" id="3.40.190.10">
    <property type="entry name" value="Periplasmic binding protein-like II"/>
    <property type="match status" value="1"/>
</dbReference>
<dbReference type="PANTHER" id="PTHR30290:SF10">
    <property type="entry name" value="PERIPLASMIC OLIGOPEPTIDE-BINDING PROTEIN-RELATED"/>
    <property type="match status" value="1"/>
</dbReference>
<accession>A0A654KIC9</accession>
<dbReference type="CDD" id="cd08504">
    <property type="entry name" value="PBP2_OppA"/>
    <property type="match status" value="1"/>
</dbReference>
<dbReference type="Gene3D" id="3.10.105.10">
    <property type="entry name" value="Dipeptide-binding Protein, Domain 3"/>
    <property type="match status" value="1"/>
</dbReference>
<evidence type="ECO:0000256" key="4">
    <source>
        <dbReference type="ARBA" id="ARBA00022729"/>
    </source>
</evidence>